<evidence type="ECO:0000256" key="9">
    <source>
        <dbReference type="ARBA" id="ARBA00047604"/>
    </source>
</evidence>
<keyword evidence="5" id="KW-0808">Transferase</keyword>
<comment type="subcellular location">
    <subcellularLocation>
        <location evidence="1">Cell membrane</location>
        <topology evidence="1">Single-pass membrane protein</topology>
    </subcellularLocation>
    <subcellularLocation>
        <location evidence="2">Endoplasmic reticulum membrane</location>
    </subcellularLocation>
</comment>
<reference evidence="13" key="1">
    <citation type="journal article" date="2017" name="Nature">
        <title>The genome of Chenopodium quinoa.</title>
        <authorList>
            <person name="Jarvis D.E."/>
            <person name="Ho Y.S."/>
            <person name="Lightfoot D.J."/>
            <person name="Schmoeckel S.M."/>
            <person name="Li B."/>
            <person name="Borm T.J.A."/>
            <person name="Ohyanagi H."/>
            <person name="Mineta K."/>
            <person name="Michell C.T."/>
            <person name="Saber N."/>
            <person name="Kharbatia N.M."/>
            <person name="Rupper R.R."/>
            <person name="Sharp A.R."/>
            <person name="Dally N."/>
            <person name="Boughton B.A."/>
            <person name="Woo Y.H."/>
            <person name="Gao G."/>
            <person name="Schijlen E.G.W.M."/>
            <person name="Guo X."/>
            <person name="Momin A.A."/>
            <person name="Negrao S."/>
            <person name="Al-Babili S."/>
            <person name="Gehring C."/>
            <person name="Roessner U."/>
            <person name="Jung C."/>
            <person name="Murphy K."/>
            <person name="Arold S.T."/>
            <person name="Gojobori T."/>
            <person name="van der Linden C.G."/>
            <person name="van Loo E.N."/>
            <person name="Jellen E.N."/>
            <person name="Maughan P.J."/>
            <person name="Tester M."/>
        </authorList>
    </citation>
    <scope>NUCLEOTIDE SEQUENCE [LARGE SCALE GENOMIC DNA]</scope>
    <source>
        <strain evidence="13">cv. PI 614886</strain>
    </source>
</reference>
<evidence type="ECO:0000256" key="1">
    <source>
        <dbReference type="ARBA" id="ARBA00004162"/>
    </source>
</evidence>
<dbReference type="OMA" id="NIAIMSY"/>
<protein>
    <recommendedName>
        <fullName evidence="15">Diacylglycerol O-acyltransferase</fullName>
    </recommendedName>
</protein>
<evidence type="ECO:0000256" key="7">
    <source>
        <dbReference type="ARBA" id="ARBA00023315"/>
    </source>
</evidence>
<dbReference type="SMR" id="A0A803LHI5"/>
<dbReference type="GeneID" id="110725736"/>
<evidence type="ECO:0000256" key="3">
    <source>
        <dbReference type="ARBA" id="ARBA00004771"/>
    </source>
</evidence>
<proteinExistence type="inferred from homology"/>
<dbReference type="OrthoDB" id="619536at2759"/>
<dbReference type="EnsemblPlants" id="AUR62013432-RA">
    <property type="protein sequence ID" value="AUR62013432-RA:cds"/>
    <property type="gene ID" value="AUR62013432"/>
</dbReference>
<evidence type="ECO:0000259" key="11">
    <source>
        <dbReference type="Pfam" id="PF03007"/>
    </source>
</evidence>
<dbReference type="GO" id="GO:0019432">
    <property type="term" value="P:triglyceride biosynthetic process"/>
    <property type="evidence" value="ECO:0007669"/>
    <property type="project" value="UniProtKB-UniPathway"/>
</dbReference>
<reference evidence="13" key="2">
    <citation type="submission" date="2021-03" db="UniProtKB">
        <authorList>
            <consortium name="EnsemblPlants"/>
        </authorList>
    </citation>
    <scope>IDENTIFICATION</scope>
</reference>
<dbReference type="KEGG" id="cqi:110725736"/>
<dbReference type="RefSeq" id="XP_021760895.1">
    <property type="nucleotide sequence ID" value="XM_021905203.1"/>
</dbReference>
<keyword evidence="7" id="KW-0012">Acyltransferase</keyword>
<organism evidence="13 14">
    <name type="scientific">Chenopodium quinoa</name>
    <name type="common">Quinoa</name>
    <dbReference type="NCBI Taxonomy" id="63459"/>
    <lineage>
        <taxon>Eukaryota</taxon>
        <taxon>Viridiplantae</taxon>
        <taxon>Streptophyta</taxon>
        <taxon>Embryophyta</taxon>
        <taxon>Tracheophyta</taxon>
        <taxon>Spermatophyta</taxon>
        <taxon>Magnoliopsida</taxon>
        <taxon>eudicotyledons</taxon>
        <taxon>Gunneridae</taxon>
        <taxon>Pentapetalae</taxon>
        <taxon>Caryophyllales</taxon>
        <taxon>Chenopodiaceae</taxon>
        <taxon>Chenopodioideae</taxon>
        <taxon>Atripliceae</taxon>
        <taxon>Chenopodium</taxon>
    </lineage>
</organism>
<feature type="domain" description="O-acyltransferase WSD1-like N-terminal" evidence="11">
    <location>
        <begin position="113"/>
        <end position="270"/>
    </location>
</feature>
<dbReference type="AlphaFoldDB" id="A0A803LHI5"/>
<dbReference type="Pfam" id="PF03007">
    <property type="entry name" value="WS_DGAT_cat"/>
    <property type="match status" value="1"/>
</dbReference>
<evidence type="ECO:0000313" key="13">
    <source>
        <dbReference type="EnsemblPlants" id="AUR62013432-RA:cds"/>
    </source>
</evidence>
<dbReference type="InterPro" id="IPR004255">
    <property type="entry name" value="O-acyltransferase_WSD1_N"/>
</dbReference>
<dbReference type="GO" id="GO:0005789">
    <property type="term" value="C:endoplasmic reticulum membrane"/>
    <property type="evidence" value="ECO:0007669"/>
    <property type="project" value="UniProtKB-SubCell"/>
</dbReference>
<dbReference type="Pfam" id="PF06974">
    <property type="entry name" value="WS_DGAT_C"/>
    <property type="match status" value="1"/>
</dbReference>
<evidence type="ECO:0000256" key="10">
    <source>
        <dbReference type="ARBA" id="ARBA00048109"/>
    </source>
</evidence>
<comment type="catalytic activity">
    <reaction evidence="9">
        <text>a long chain fatty alcohol + a fatty acyl-CoA = a long-chain alcohol wax ester + CoA</text>
        <dbReference type="Rhea" id="RHEA:38443"/>
        <dbReference type="ChEBI" id="CHEBI:17135"/>
        <dbReference type="ChEBI" id="CHEBI:57287"/>
        <dbReference type="ChEBI" id="CHEBI:77636"/>
        <dbReference type="ChEBI" id="CHEBI:235323"/>
        <dbReference type="EC" id="2.3.1.75"/>
    </reaction>
</comment>
<evidence type="ECO:0000256" key="4">
    <source>
        <dbReference type="ARBA" id="ARBA00005189"/>
    </source>
</evidence>
<gene>
    <name evidence="13" type="primary">LOC110725736</name>
</gene>
<evidence type="ECO:0008006" key="15">
    <source>
        <dbReference type="Google" id="ProtNLM"/>
    </source>
</evidence>
<dbReference type="PANTHER" id="PTHR31650:SF34">
    <property type="entry name" value="O-ACYLTRANSFERASE WSD1-LIKE ISOFORM X1"/>
    <property type="match status" value="1"/>
</dbReference>
<comment type="pathway">
    <text evidence="3">Glycerolipid metabolism; triacylglycerol biosynthesis.</text>
</comment>
<keyword evidence="14" id="KW-1185">Reference proteome</keyword>
<evidence type="ECO:0000256" key="5">
    <source>
        <dbReference type="ARBA" id="ARBA00022679"/>
    </source>
</evidence>
<comment type="pathway">
    <text evidence="4">Lipid metabolism.</text>
</comment>
<dbReference type="GO" id="GO:0004144">
    <property type="term" value="F:diacylglycerol O-acyltransferase activity"/>
    <property type="evidence" value="ECO:0007669"/>
    <property type="project" value="UniProtKB-EC"/>
</dbReference>
<feature type="domain" description="O-acyltransferase WSD1 C-terminal" evidence="12">
    <location>
        <begin position="323"/>
        <end position="466"/>
    </location>
</feature>
<dbReference type="Gramene" id="AUR62013432-RA">
    <property type="protein sequence ID" value="AUR62013432-RA:cds"/>
    <property type="gene ID" value="AUR62013432"/>
</dbReference>
<dbReference type="GO" id="GO:0005886">
    <property type="term" value="C:plasma membrane"/>
    <property type="evidence" value="ECO:0007669"/>
    <property type="project" value="UniProtKB-SubCell"/>
</dbReference>
<dbReference type="Proteomes" id="UP000596660">
    <property type="component" value="Unplaced"/>
</dbReference>
<evidence type="ECO:0000256" key="2">
    <source>
        <dbReference type="ARBA" id="ARBA00004586"/>
    </source>
</evidence>
<dbReference type="GO" id="GO:0047196">
    <property type="term" value="F:long-chain-alcohol O-fatty-acyltransferase activity"/>
    <property type="evidence" value="ECO:0007669"/>
    <property type="project" value="UniProtKB-EC"/>
</dbReference>
<dbReference type="InterPro" id="IPR045034">
    <property type="entry name" value="O-acyltransferase_WSD1-like"/>
</dbReference>
<comment type="catalytic activity">
    <reaction evidence="10">
        <text>an acyl-CoA + a 1,2-diacyl-sn-glycerol = a triacyl-sn-glycerol + CoA</text>
        <dbReference type="Rhea" id="RHEA:10868"/>
        <dbReference type="ChEBI" id="CHEBI:17815"/>
        <dbReference type="ChEBI" id="CHEBI:57287"/>
        <dbReference type="ChEBI" id="CHEBI:58342"/>
        <dbReference type="ChEBI" id="CHEBI:64615"/>
        <dbReference type="EC" id="2.3.1.20"/>
    </reaction>
</comment>
<evidence type="ECO:0000259" key="12">
    <source>
        <dbReference type="Pfam" id="PF06974"/>
    </source>
</evidence>
<evidence type="ECO:0000313" key="14">
    <source>
        <dbReference type="Proteomes" id="UP000596660"/>
    </source>
</evidence>
<dbReference type="UniPathway" id="UPA00282"/>
<name>A0A803LHI5_CHEQI</name>
<keyword evidence="6" id="KW-0256">Endoplasmic reticulum</keyword>
<accession>A0A803LHI5</accession>
<dbReference type="PANTHER" id="PTHR31650">
    <property type="entry name" value="O-ACYLTRANSFERASE (WSD1-LIKE) FAMILY PROTEIN"/>
    <property type="match status" value="1"/>
</dbReference>
<dbReference type="InterPro" id="IPR009721">
    <property type="entry name" value="O-acyltransferase_WSD1_C"/>
</dbReference>
<comment type="similarity">
    <text evidence="8">In the N-terminal section; belongs to the long-chain O-acyltransferase family.</text>
</comment>
<evidence type="ECO:0000256" key="8">
    <source>
        <dbReference type="ARBA" id="ARBA00024360"/>
    </source>
</evidence>
<sequence>MKSKLQIKTEKINLQEKDASEPVSPTGQYFNSKSLSVCILAVLESEVPVDDSCAIPQLRDVFLPINPRFSSIMINDKKGVKQWKKVQVNLQDHLIIPRFPEGVSVESYNEYFDEYLTKTSSDLLPQNRPLWEVHIFKYPTSKAAGHIIFKLHHALGDGYSLMGALLSCVKRADNPSLPLTFPTTRSSSANKSSNSTRIIEWVPQTISAIFKGAYDFGWSILKSTYNPDDKTPIRSGKSQGFQPTKISTIELSLDHIKLIKARVGTTINDILAGIVFHGIRVYMQEIDPESSISQSTALVLLNTRNITRYISVKEMKTASTKMWGNQFAFLHVAIPELIDDNSSNPLDFVYKTQQQITRLRNSPAVYLTAQCLEIERKCKGPEAAAELIYNTMNKSSMGMTNMIGPIEKVALVNHPVKGIYFMVCGTPKSLVITIMSYMQTVRIGVGVEKGLIDSQKLTSCIKNAFDLAYEAASKSQ</sequence>
<evidence type="ECO:0000256" key="6">
    <source>
        <dbReference type="ARBA" id="ARBA00022824"/>
    </source>
</evidence>